<dbReference type="EMBL" id="VSWC01000083">
    <property type="protein sequence ID" value="KAA1091894.1"/>
    <property type="molecule type" value="Genomic_DNA"/>
</dbReference>
<dbReference type="EMBL" id="VDEP01000472">
    <property type="protein sequence ID" value="KAA1075702.1"/>
    <property type="molecule type" value="Genomic_DNA"/>
</dbReference>
<name>A0A5B0NTR6_PUCGR</name>
<dbReference type="EMBL" id="VSWC01000094">
    <property type="protein sequence ID" value="KAA1088584.1"/>
    <property type="molecule type" value="Genomic_DNA"/>
</dbReference>
<dbReference type="EMBL" id="VDEP01000087">
    <property type="protein sequence ID" value="KAA1132245.1"/>
    <property type="molecule type" value="Genomic_DNA"/>
</dbReference>
<dbReference type="EMBL" id="VSWC01000107">
    <property type="protein sequence ID" value="KAA1085087.1"/>
    <property type="molecule type" value="Genomic_DNA"/>
</dbReference>
<comment type="caution">
    <text evidence="9">The sequence shown here is derived from an EMBL/GenBank/DDBJ whole genome shotgun (WGS) entry which is preliminary data.</text>
</comment>
<evidence type="ECO:0000313" key="1">
    <source>
        <dbReference type="EMBL" id="KAA1069996.1"/>
    </source>
</evidence>
<proteinExistence type="predicted"/>
<evidence type="ECO:0000313" key="15">
    <source>
        <dbReference type="EMBL" id="KAA1132247.1"/>
    </source>
</evidence>
<evidence type="ECO:0000313" key="5">
    <source>
        <dbReference type="EMBL" id="KAA1078820.1"/>
    </source>
</evidence>
<dbReference type="Proteomes" id="UP000324748">
    <property type="component" value="Unassembled WGS sequence"/>
</dbReference>
<evidence type="ECO:0000313" key="6">
    <source>
        <dbReference type="EMBL" id="KAA1082021.1"/>
    </source>
</evidence>
<evidence type="ECO:0000313" key="7">
    <source>
        <dbReference type="EMBL" id="KAA1085087.1"/>
    </source>
</evidence>
<evidence type="ECO:0000313" key="9">
    <source>
        <dbReference type="EMBL" id="KAA1091894.1"/>
    </source>
</evidence>
<dbReference type="EMBL" id="VDEP01000058">
    <property type="protein sequence ID" value="KAA1134471.1"/>
    <property type="molecule type" value="Genomic_DNA"/>
</dbReference>
<dbReference type="EMBL" id="VDEP01000472">
    <property type="protein sequence ID" value="KAA1075700.1"/>
    <property type="molecule type" value="Genomic_DNA"/>
</dbReference>
<evidence type="ECO:0000313" key="13">
    <source>
        <dbReference type="EMBL" id="KAA1106902.1"/>
    </source>
</evidence>
<accession>A0A5B0NTR6</accession>
<evidence type="ECO:0000313" key="11">
    <source>
        <dbReference type="EMBL" id="KAA1102502.1"/>
    </source>
</evidence>
<evidence type="ECO:0000313" key="2">
    <source>
        <dbReference type="EMBL" id="KAA1075700.1"/>
    </source>
</evidence>
<dbReference type="EMBL" id="VSWC01000043">
    <property type="protein sequence ID" value="KAA1102502.1"/>
    <property type="molecule type" value="Genomic_DNA"/>
</dbReference>
<evidence type="ECO:0000313" key="3">
    <source>
        <dbReference type="EMBL" id="KAA1075702.1"/>
    </source>
</evidence>
<evidence type="ECO:0000313" key="14">
    <source>
        <dbReference type="EMBL" id="KAA1132245.1"/>
    </source>
</evidence>
<evidence type="ECO:0000313" key="18">
    <source>
        <dbReference type="Proteomes" id="UP000325313"/>
    </source>
</evidence>
<evidence type="ECO:0000313" key="12">
    <source>
        <dbReference type="EMBL" id="KAA1106901.1"/>
    </source>
</evidence>
<evidence type="ECO:0000313" key="17">
    <source>
        <dbReference type="Proteomes" id="UP000324748"/>
    </source>
</evidence>
<dbReference type="EMBL" id="VDEP01000087">
    <property type="protein sequence ID" value="KAA1132247.1"/>
    <property type="molecule type" value="Genomic_DNA"/>
</dbReference>
<dbReference type="EMBL" id="VDEP01000489">
    <property type="protein sequence ID" value="KAA1069996.1"/>
    <property type="molecule type" value="Genomic_DNA"/>
</dbReference>
<evidence type="ECO:0000313" key="10">
    <source>
        <dbReference type="EMBL" id="KAA1098802.1"/>
    </source>
</evidence>
<protein>
    <submittedName>
        <fullName evidence="9">Uncharacterized protein</fullName>
    </submittedName>
</protein>
<dbReference type="EMBL" id="VSWC01000121">
    <property type="protein sequence ID" value="KAA1082021.1"/>
    <property type="molecule type" value="Genomic_DNA"/>
</dbReference>
<dbReference type="Proteomes" id="UP000325313">
    <property type="component" value="Unassembled WGS sequence"/>
</dbReference>
<sequence>MTEVTNANARDRRKEFLVGALPHQLQLWLKPQDQLLVALQHHPQPRAQPAKLRPQATATEDRHLRKGQLLCLAISTTESPDSHRGLAGQLHALRSWCMKFDQAHLRSLFHLAPQMLLLKDECKFCISLPNLNVSNIDPAVVYL</sequence>
<dbReference type="EMBL" id="VSWC01000133">
    <property type="protein sequence ID" value="KAA1078820.1"/>
    <property type="molecule type" value="Genomic_DNA"/>
</dbReference>
<keyword evidence="17" id="KW-1185">Reference proteome</keyword>
<dbReference type="EMBL" id="VSWC01000030">
    <property type="protein sequence ID" value="KAA1106902.1"/>
    <property type="molecule type" value="Genomic_DNA"/>
</dbReference>
<reference evidence="17 18" key="1">
    <citation type="submission" date="2019-05" db="EMBL/GenBank/DDBJ databases">
        <title>Emergence of the Ug99 lineage of the wheat stem rust pathogen through somatic hybridization.</title>
        <authorList>
            <person name="Li F."/>
            <person name="Upadhyaya N.M."/>
            <person name="Sperschneider J."/>
            <person name="Matny O."/>
            <person name="Nguyen-Phuc H."/>
            <person name="Mago R."/>
            <person name="Raley C."/>
            <person name="Miller M.E."/>
            <person name="Silverstein K.A.T."/>
            <person name="Henningsen E."/>
            <person name="Hirsch C.D."/>
            <person name="Visser B."/>
            <person name="Pretorius Z.A."/>
            <person name="Steffenson B.J."/>
            <person name="Schwessinger B."/>
            <person name="Dodds P.N."/>
            <person name="Figueroa M."/>
        </authorList>
    </citation>
    <scope>NUCLEOTIDE SEQUENCE [LARGE SCALE GENOMIC DNA]</scope>
    <source>
        <strain evidence="9">21-0</strain>
        <strain evidence="1 18">Ug99</strain>
    </source>
</reference>
<evidence type="ECO:0000313" key="16">
    <source>
        <dbReference type="EMBL" id="KAA1134471.1"/>
    </source>
</evidence>
<evidence type="ECO:0000313" key="8">
    <source>
        <dbReference type="EMBL" id="KAA1088584.1"/>
    </source>
</evidence>
<dbReference type="EMBL" id="VSWC01000060">
    <property type="protein sequence ID" value="KAA1098802.1"/>
    <property type="molecule type" value="Genomic_DNA"/>
</dbReference>
<dbReference type="AlphaFoldDB" id="A0A5B0NTR6"/>
<gene>
    <name evidence="10" type="ORF">PGT21_000130</name>
    <name evidence="7" type="ORF">PGT21_000543</name>
    <name evidence="11" type="ORF">PGT21_000671</name>
    <name evidence="6" type="ORF">PGT21_000680</name>
    <name evidence="13" type="ORF">PGT21_000873</name>
    <name evidence="12" type="ORF">PGT21_000947</name>
    <name evidence="4" type="ORF">PGT21_000979</name>
    <name evidence="9" type="ORF">PGT21_000984</name>
    <name evidence="5" type="ORF">PGT21_001322</name>
    <name evidence="8" type="ORF">PGT21_001587</name>
    <name evidence="16" type="ORF">PGTUg99_000856</name>
    <name evidence="14" type="ORF">PGTUg99_001837</name>
    <name evidence="15" type="ORF">PGTUg99_005427</name>
    <name evidence="1" type="ORF">PGTUg99_005636</name>
    <name evidence="2" type="ORF">PGTUg99_035526</name>
    <name evidence="3" type="ORF">PGTUg99_035750</name>
</gene>
<evidence type="ECO:0000313" key="4">
    <source>
        <dbReference type="EMBL" id="KAA1078819.1"/>
    </source>
</evidence>
<dbReference type="EMBL" id="VSWC01000133">
    <property type="protein sequence ID" value="KAA1078819.1"/>
    <property type="molecule type" value="Genomic_DNA"/>
</dbReference>
<dbReference type="EMBL" id="VSWC01000031">
    <property type="protein sequence ID" value="KAA1106901.1"/>
    <property type="molecule type" value="Genomic_DNA"/>
</dbReference>
<organism evidence="9 17">
    <name type="scientific">Puccinia graminis f. sp. tritici</name>
    <dbReference type="NCBI Taxonomy" id="56615"/>
    <lineage>
        <taxon>Eukaryota</taxon>
        <taxon>Fungi</taxon>
        <taxon>Dikarya</taxon>
        <taxon>Basidiomycota</taxon>
        <taxon>Pucciniomycotina</taxon>
        <taxon>Pucciniomycetes</taxon>
        <taxon>Pucciniales</taxon>
        <taxon>Pucciniaceae</taxon>
        <taxon>Puccinia</taxon>
    </lineage>
</organism>